<keyword evidence="11" id="KW-1185">Reference proteome</keyword>
<evidence type="ECO:0000256" key="5">
    <source>
        <dbReference type="ARBA" id="ARBA00022801"/>
    </source>
</evidence>
<proteinExistence type="predicted"/>
<keyword evidence="6 8" id="KW-1133">Transmembrane helix</keyword>
<dbReference type="InterPro" id="IPR017540">
    <property type="entry name" value="Exosortase-1"/>
</dbReference>
<feature type="transmembrane region" description="Helical" evidence="8">
    <location>
        <begin position="222"/>
        <end position="249"/>
    </location>
</feature>
<dbReference type="NCBIfam" id="TIGR04178">
    <property type="entry name" value="exo_archaeo"/>
    <property type="match status" value="1"/>
</dbReference>
<evidence type="ECO:0000256" key="2">
    <source>
        <dbReference type="ARBA" id="ARBA00022475"/>
    </source>
</evidence>
<dbReference type="RefSeq" id="WP_173766296.1">
    <property type="nucleotide sequence ID" value="NZ_CP048836.1"/>
</dbReference>
<keyword evidence="7 8" id="KW-0472">Membrane</keyword>
<dbReference type="InterPro" id="IPR013426">
    <property type="entry name" value="EpsH-like"/>
</dbReference>
<evidence type="ECO:0000256" key="8">
    <source>
        <dbReference type="SAM" id="Phobius"/>
    </source>
</evidence>
<dbReference type="GO" id="GO:0006508">
    <property type="term" value="P:proteolysis"/>
    <property type="evidence" value="ECO:0007669"/>
    <property type="project" value="UniProtKB-KW"/>
</dbReference>
<keyword evidence="5 10" id="KW-0378">Hydrolase</keyword>
<evidence type="ECO:0000256" key="7">
    <source>
        <dbReference type="ARBA" id="ARBA00023136"/>
    </source>
</evidence>
<dbReference type="InterPro" id="IPR026392">
    <property type="entry name" value="Exo/Archaeosortase_dom"/>
</dbReference>
<comment type="subcellular location">
    <subcellularLocation>
        <location evidence="1">Cell membrane</location>
        <topology evidence="1">Multi-pass membrane protein</topology>
    </subcellularLocation>
</comment>
<evidence type="ECO:0000256" key="3">
    <source>
        <dbReference type="ARBA" id="ARBA00022670"/>
    </source>
</evidence>
<evidence type="ECO:0000256" key="6">
    <source>
        <dbReference type="ARBA" id="ARBA00022989"/>
    </source>
</evidence>
<dbReference type="GO" id="GO:0005886">
    <property type="term" value="C:plasma membrane"/>
    <property type="evidence" value="ECO:0007669"/>
    <property type="project" value="UniProtKB-SubCell"/>
</dbReference>
<dbReference type="Pfam" id="PF09721">
    <property type="entry name" value="Exosortase_EpsH"/>
    <property type="match status" value="1"/>
</dbReference>
<name>A0A6C1B8G8_9RHOO</name>
<dbReference type="AlphaFoldDB" id="A0A6C1B8G8"/>
<dbReference type="Proteomes" id="UP000501991">
    <property type="component" value="Chromosome"/>
</dbReference>
<dbReference type="EMBL" id="CP048836">
    <property type="protein sequence ID" value="QID18544.1"/>
    <property type="molecule type" value="Genomic_DNA"/>
</dbReference>
<organism evidence="10 11">
    <name type="scientific">Nitrogeniibacter mangrovi</name>
    <dbReference type="NCBI Taxonomy" id="2016596"/>
    <lineage>
        <taxon>Bacteria</taxon>
        <taxon>Pseudomonadati</taxon>
        <taxon>Pseudomonadota</taxon>
        <taxon>Betaproteobacteria</taxon>
        <taxon>Rhodocyclales</taxon>
        <taxon>Zoogloeaceae</taxon>
        <taxon>Nitrogeniibacter</taxon>
    </lineage>
</organism>
<feature type="transmembrane region" description="Helical" evidence="8">
    <location>
        <begin position="20"/>
        <end position="42"/>
    </location>
</feature>
<dbReference type="EC" id="3.4.22.-" evidence="10"/>
<feature type="transmembrane region" description="Helical" evidence="8">
    <location>
        <begin position="197"/>
        <end position="215"/>
    </location>
</feature>
<dbReference type="InterPro" id="IPR019127">
    <property type="entry name" value="Exosortase"/>
</dbReference>
<keyword evidence="4 8" id="KW-0812">Transmembrane</keyword>
<feature type="transmembrane region" description="Helical" evidence="8">
    <location>
        <begin position="304"/>
        <end position="326"/>
    </location>
</feature>
<evidence type="ECO:0000313" key="10">
    <source>
        <dbReference type="EMBL" id="QID18544.1"/>
    </source>
</evidence>
<feature type="transmembrane region" description="Helical" evidence="8">
    <location>
        <begin position="138"/>
        <end position="156"/>
    </location>
</feature>
<dbReference type="Pfam" id="PF11984">
    <property type="entry name" value="DUF3485"/>
    <property type="match status" value="1"/>
</dbReference>
<gene>
    <name evidence="10" type="primary">xrtA</name>
    <name evidence="10" type="ORF">G3580_13440</name>
</gene>
<reference evidence="10 11" key="1">
    <citation type="submission" date="2020-02" db="EMBL/GenBank/DDBJ databases">
        <title>Nitrogenibacter mangrovi gen. nov., sp. nov. isolated from mangrove sediment, a denitrifying betaproteobacterium.</title>
        <authorList>
            <person name="Liao H."/>
            <person name="Tian Y."/>
        </authorList>
    </citation>
    <scope>NUCLEOTIDE SEQUENCE [LARGE SCALE GENOMIC DNA]</scope>
    <source>
        <strain evidence="10 11">M9-3-2</strain>
    </source>
</reference>
<dbReference type="InterPro" id="IPR014263">
    <property type="entry name" value="Methanolan_biosynth_EpsI"/>
</dbReference>
<dbReference type="NCBIfam" id="TIGR02602">
    <property type="entry name" value="8TM_EpsH"/>
    <property type="match status" value="1"/>
</dbReference>
<feature type="transmembrane region" description="Helical" evidence="8">
    <location>
        <begin position="112"/>
        <end position="131"/>
    </location>
</feature>
<feature type="domain" description="Methanolan biosynthesis EpsI" evidence="9">
    <location>
        <begin position="312"/>
        <end position="501"/>
    </location>
</feature>
<keyword evidence="2" id="KW-1003">Cell membrane</keyword>
<keyword evidence="3" id="KW-0645">Protease</keyword>
<feature type="transmembrane region" description="Helical" evidence="8">
    <location>
        <begin position="54"/>
        <end position="71"/>
    </location>
</feature>
<dbReference type="NCBIfam" id="TIGR03109">
    <property type="entry name" value="exosort_XrtA"/>
    <property type="match status" value="1"/>
</dbReference>
<dbReference type="NCBIfam" id="TIGR02914">
    <property type="entry name" value="EpsI_fam"/>
    <property type="match status" value="1"/>
</dbReference>
<evidence type="ECO:0000259" key="9">
    <source>
        <dbReference type="Pfam" id="PF11984"/>
    </source>
</evidence>
<accession>A0A6C1B8G8</accession>
<protein>
    <submittedName>
        <fullName evidence="10">Exosortase A</fullName>
        <ecNumber evidence="10">3.4.22.-</ecNumber>
    </submittedName>
</protein>
<evidence type="ECO:0000256" key="4">
    <source>
        <dbReference type="ARBA" id="ARBA00022692"/>
    </source>
</evidence>
<dbReference type="GO" id="GO:0008233">
    <property type="term" value="F:peptidase activity"/>
    <property type="evidence" value="ECO:0007669"/>
    <property type="project" value="UniProtKB-KW"/>
</dbReference>
<evidence type="ECO:0000313" key="11">
    <source>
        <dbReference type="Proteomes" id="UP000501991"/>
    </source>
</evidence>
<evidence type="ECO:0000256" key="1">
    <source>
        <dbReference type="ARBA" id="ARBA00004651"/>
    </source>
</evidence>
<feature type="transmembrane region" description="Helical" evidence="8">
    <location>
        <begin position="261"/>
        <end position="283"/>
    </location>
</feature>
<sequence length="511" mass="56393">MSAELAQSRSRASVLFGGQVGRNLLFLLMLVAVWSLLLWPTLNDMIQLWLRSETFAHGLVVMPIAAYLVWSRRQQLVGVMPQPAWIMLAPFLLALTAWSAGVAFSVAGVEHFAGVLVLITMVWLCAGHEFFRVIAFPMGFLLFMAPVGDFLIPVMMQQTAQFTVEALRLSGIPVYQEGTHFVVPNGSWSVVSACSGIRYLIASLMVGVLYAYLNYRSLKKRLLFVLVALLVPIVANWVRAYLIVLLGYLSGNTLAVGVDHLIYGWVFFGFVVLLMFWIGNRWADPSGEAMSDVRIMPLSTRRGRWYGGVPVAVILLGLAALATHAVRPVDRPFALKADLPPAEQGWVLDEDATPFAPGFQGFRGEMKGVYRRDGAVVSLYTALYADQAPGHELVAWFNQLVPDKKTWRIVAQNTELVAAGRVNHVRMTGPDGPVNVWHWYVVGDAVEASDYVAGFRVVWRRLWRGTDRGAHVVIAVAGEDDAAARASATRFIAAHHGAITRAIEHATEQAH</sequence>
<feature type="transmembrane region" description="Helical" evidence="8">
    <location>
        <begin position="83"/>
        <end position="106"/>
    </location>
</feature>
<dbReference type="KEGG" id="azq:G3580_13440"/>